<dbReference type="AlphaFoldDB" id="A0A812VZ31"/>
<dbReference type="InterPro" id="IPR027417">
    <property type="entry name" value="P-loop_NTPase"/>
</dbReference>
<dbReference type="EMBL" id="CAJNJA010030642">
    <property type="protein sequence ID" value="CAE7646393.1"/>
    <property type="molecule type" value="Genomic_DNA"/>
</dbReference>
<keyword evidence="3" id="KW-1185">Reference proteome</keyword>
<dbReference type="GO" id="GO:0042555">
    <property type="term" value="C:MCM complex"/>
    <property type="evidence" value="ECO:0007669"/>
    <property type="project" value="TreeGrafter"/>
</dbReference>
<reference evidence="2" key="1">
    <citation type="submission" date="2021-02" db="EMBL/GenBank/DDBJ databases">
        <authorList>
            <person name="Dougan E. K."/>
            <person name="Rhodes N."/>
            <person name="Thang M."/>
            <person name="Chan C."/>
        </authorList>
    </citation>
    <scope>NUCLEOTIDE SEQUENCE</scope>
</reference>
<gene>
    <name evidence="2" type="primary">MCM9</name>
    <name evidence="2" type="ORF">SNEC2469_LOCUS18272</name>
</gene>
<dbReference type="GO" id="GO:0016787">
    <property type="term" value="F:hydrolase activity"/>
    <property type="evidence" value="ECO:0007669"/>
    <property type="project" value="UniProtKB-KW"/>
</dbReference>
<feature type="domain" description="MCM AAA-lid" evidence="1">
    <location>
        <begin position="32"/>
        <end position="116"/>
    </location>
</feature>
<evidence type="ECO:0000259" key="1">
    <source>
        <dbReference type="Pfam" id="PF17855"/>
    </source>
</evidence>
<comment type="caution">
    <text evidence="2">The sequence shown here is derived from an EMBL/GenBank/DDBJ whole genome shotgun (WGS) entry which is preliminary data.</text>
</comment>
<feature type="non-terminal residue" evidence="2">
    <location>
        <position position="369"/>
    </location>
</feature>
<dbReference type="Proteomes" id="UP000601435">
    <property type="component" value="Unassembled WGS sequence"/>
</dbReference>
<dbReference type="Pfam" id="PF17855">
    <property type="entry name" value="MCM_lid"/>
    <property type="match status" value="1"/>
</dbReference>
<dbReference type="Gene3D" id="3.40.50.300">
    <property type="entry name" value="P-loop containing nucleotide triphosphate hydrolases"/>
    <property type="match status" value="1"/>
</dbReference>
<dbReference type="PANTHER" id="PTHR11630:SF48">
    <property type="entry name" value="DNA HELICASE MCM9"/>
    <property type="match status" value="1"/>
</dbReference>
<dbReference type="PANTHER" id="PTHR11630">
    <property type="entry name" value="DNA REPLICATION LICENSING FACTOR MCM FAMILY MEMBER"/>
    <property type="match status" value="1"/>
</dbReference>
<dbReference type="OrthoDB" id="6274823at2759"/>
<dbReference type="GO" id="GO:0017116">
    <property type="term" value="F:single-stranded DNA helicase activity"/>
    <property type="evidence" value="ECO:0007669"/>
    <property type="project" value="TreeGrafter"/>
</dbReference>
<proteinExistence type="predicted"/>
<dbReference type="GO" id="GO:0000724">
    <property type="term" value="P:double-strand break repair via homologous recombination"/>
    <property type="evidence" value="ECO:0007669"/>
    <property type="project" value="TreeGrafter"/>
</dbReference>
<dbReference type="InterPro" id="IPR031327">
    <property type="entry name" value="MCM"/>
</dbReference>
<sequence length="369" mass="39597">GGATESDKAEFILESTGQSSVEKPPVWDHGRLREYLMWAKDKLLDEDDEPGAALLLETYFQKLRSTSLNSGGGGGGVTARTLESLVRLAQAHAKLMGRRSVWIEDAVAVVVLHRASLQDHVVGAESLPSGEDFAPSLRDWQDETAACGVKVSLEGLELHHGTEIPNQDVYLYLEQAILRSLKLCRSSNDKRLLVPLQQAMAIADAPRPLRAREPRGEASPAKALGSFCFLVGLPASHAVHTGDSSGTSGASEAAGEATRVPSAVRSGFKFGVAESGKFSEAAPAAKGFRAAVLEVAKQTEVVVADAYEVDNTGIMRKWSIQNDNWNLDIWTPDKKRFQYTSSAGKEPALTISAEWAAWLDAGAQGGYPA</sequence>
<dbReference type="InterPro" id="IPR041562">
    <property type="entry name" value="MCM_lid"/>
</dbReference>
<accession>A0A812VZ31</accession>
<evidence type="ECO:0000313" key="3">
    <source>
        <dbReference type="Proteomes" id="UP000601435"/>
    </source>
</evidence>
<protein>
    <submittedName>
        <fullName evidence="2">MCM9 protein</fullName>
    </submittedName>
</protein>
<dbReference type="GO" id="GO:0005634">
    <property type="term" value="C:nucleus"/>
    <property type="evidence" value="ECO:0007669"/>
    <property type="project" value="UniProtKB-SubCell"/>
</dbReference>
<dbReference type="GO" id="GO:0005524">
    <property type="term" value="F:ATP binding"/>
    <property type="evidence" value="ECO:0007669"/>
    <property type="project" value="InterPro"/>
</dbReference>
<dbReference type="GO" id="GO:0003697">
    <property type="term" value="F:single-stranded DNA binding"/>
    <property type="evidence" value="ECO:0007669"/>
    <property type="project" value="TreeGrafter"/>
</dbReference>
<name>A0A812VZ31_9DINO</name>
<organism evidence="2 3">
    <name type="scientific">Symbiodinium necroappetens</name>
    <dbReference type="NCBI Taxonomy" id="1628268"/>
    <lineage>
        <taxon>Eukaryota</taxon>
        <taxon>Sar</taxon>
        <taxon>Alveolata</taxon>
        <taxon>Dinophyceae</taxon>
        <taxon>Suessiales</taxon>
        <taxon>Symbiodiniaceae</taxon>
        <taxon>Symbiodinium</taxon>
    </lineage>
</organism>
<evidence type="ECO:0000313" key="2">
    <source>
        <dbReference type="EMBL" id="CAE7646393.1"/>
    </source>
</evidence>